<comment type="caution">
    <text evidence="1">The sequence shown here is derived from an EMBL/GenBank/DDBJ whole genome shotgun (WGS) entry which is preliminary data.</text>
</comment>
<dbReference type="RefSeq" id="WP_149545757.1">
    <property type="nucleotide sequence ID" value="NZ_VTPS01000015.1"/>
</dbReference>
<dbReference type="SUPFAM" id="SSF54913">
    <property type="entry name" value="GlnB-like"/>
    <property type="match status" value="1"/>
</dbReference>
<dbReference type="InterPro" id="IPR011322">
    <property type="entry name" value="N-reg_PII-like_a/b"/>
</dbReference>
<dbReference type="GO" id="GO:0006808">
    <property type="term" value="P:regulation of nitrogen utilization"/>
    <property type="evidence" value="ECO:0007669"/>
    <property type="project" value="InterPro"/>
</dbReference>
<keyword evidence="2" id="KW-1185">Reference proteome</keyword>
<dbReference type="Gene3D" id="3.30.70.120">
    <property type="match status" value="1"/>
</dbReference>
<protein>
    <recommendedName>
        <fullName evidence="3">P-II family nitrogen regulator</fullName>
    </recommendedName>
</protein>
<dbReference type="GO" id="GO:0030234">
    <property type="term" value="F:enzyme regulator activity"/>
    <property type="evidence" value="ECO:0007669"/>
    <property type="project" value="InterPro"/>
</dbReference>
<sequence>MYLFVVVLNRVEYLDKLLITMREHGAKGATVLDSVGSGRIIKNFDEARPMIASIRRLREEEFSTNKTIFSVLETRSQVDEIADAIEKAIGNFSDKEMGIMFSIPLDMVRGGALERYIRSKGHFE</sequence>
<dbReference type="InterPro" id="IPR015867">
    <property type="entry name" value="N-reg_PII/ATP_PRibTrfase_C"/>
</dbReference>
<proteinExistence type="predicted"/>
<organism evidence="1 2">
    <name type="scientific">Calorimonas adulescens</name>
    <dbReference type="NCBI Taxonomy" id="2606906"/>
    <lineage>
        <taxon>Bacteria</taxon>
        <taxon>Bacillati</taxon>
        <taxon>Bacillota</taxon>
        <taxon>Clostridia</taxon>
        <taxon>Thermoanaerobacterales</taxon>
        <taxon>Thermoanaerobacteraceae</taxon>
        <taxon>Calorimonas</taxon>
    </lineage>
</organism>
<accession>A0A5D8Q947</accession>
<gene>
    <name evidence="1" type="ORF">FWJ32_09690</name>
</gene>
<evidence type="ECO:0008006" key="3">
    <source>
        <dbReference type="Google" id="ProtNLM"/>
    </source>
</evidence>
<name>A0A5D8Q947_9THEO</name>
<dbReference type="InterPro" id="IPR002187">
    <property type="entry name" value="N-reg_PII"/>
</dbReference>
<evidence type="ECO:0000313" key="2">
    <source>
        <dbReference type="Proteomes" id="UP000322976"/>
    </source>
</evidence>
<dbReference type="EMBL" id="VTPS01000015">
    <property type="protein sequence ID" value="TZE81295.1"/>
    <property type="molecule type" value="Genomic_DNA"/>
</dbReference>
<reference evidence="1 2" key="1">
    <citation type="submission" date="2019-08" db="EMBL/GenBank/DDBJ databases">
        <title>Calorimonas adulescens gen. nov., sp. nov., an anaerobic thermophilic bacterium from Sakhalin hot spring.</title>
        <authorList>
            <person name="Khomyakova M.A."/>
            <person name="Merkel A.Y."/>
            <person name="Novikov A."/>
            <person name="Bonch-Osmolovskaya E.A."/>
            <person name="Slobodkin A.I."/>
        </authorList>
    </citation>
    <scope>NUCLEOTIDE SEQUENCE [LARGE SCALE GENOMIC DNA]</scope>
    <source>
        <strain evidence="1 2">A05MB</strain>
    </source>
</reference>
<dbReference type="Pfam" id="PF00543">
    <property type="entry name" value="P-II"/>
    <property type="match status" value="1"/>
</dbReference>
<evidence type="ECO:0000313" key="1">
    <source>
        <dbReference type="EMBL" id="TZE81295.1"/>
    </source>
</evidence>
<dbReference type="Proteomes" id="UP000322976">
    <property type="component" value="Unassembled WGS sequence"/>
</dbReference>
<dbReference type="AlphaFoldDB" id="A0A5D8Q947"/>